<dbReference type="OrthoDB" id="10251136at2759"/>
<dbReference type="GO" id="GO:0008568">
    <property type="term" value="F:microtubule severing ATPase activity"/>
    <property type="evidence" value="ECO:0000318"/>
    <property type="project" value="GO_Central"/>
</dbReference>
<keyword evidence="6 9" id="KW-0206">Cytoskeleton</keyword>
<feature type="compositionally biased region" description="Polar residues" evidence="10">
    <location>
        <begin position="303"/>
        <end position="319"/>
    </location>
</feature>
<dbReference type="InterPro" id="IPR017179">
    <property type="entry name" value="Spastin"/>
</dbReference>
<comment type="subunit">
    <text evidence="9">Homohexamer. The homohexamer is stabilized by ATP-binding. The homohexamer may adopt a ring conformation through which microtubules pass prior to being severed. Interacts with microtubules.</text>
</comment>
<dbReference type="GO" id="GO:0016887">
    <property type="term" value="F:ATP hydrolysis activity"/>
    <property type="evidence" value="ECO:0000318"/>
    <property type="project" value="GO_Central"/>
</dbReference>
<dbReference type="EC" id="5.6.1.1" evidence="9"/>
<dbReference type="GO" id="GO:0005694">
    <property type="term" value="C:chromosome"/>
    <property type="evidence" value="ECO:0007669"/>
    <property type="project" value="UniProtKB-ARBA"/>
</dbReference>
<dbReference type="InterPro" id="IPR027417">
    <property type="entry name" value="P-loop_NTPase"/>
</dbReference>
<evidence type="ECO:0000256" key="3">
    <source>
        <dbReference type="ARBA" id="ARBA00022741"/>
    </source>
</evidence>
<gene>
    <name evidence="14" type="primary">AUGUSTUS-3.0.2_10011</name>
    <name evidence="14" type="ORF">TcasGA2_TC010011</name>
</gene>
<dbReference type="KEGG" id="tca:664454"/>
<evidence type="ECO:0000313" key="15">
    <source>
        <dbReference type="Proteomes" id="UP000007266"/>
    </source>
</evidence>
<dbReference type="CDD" id="cd02679">
    <property type="entry name" value="MIT_spastin"/>
    <property type="match status" value="1"/>
</dbReference>
<dbReference type="SMART" id="SM00382">
    <property type="entry name" value="AAA"/>
    <property type="match status" value="1"/>
</dbReference>
<evidence type="ECO:0000259" key="12">
    <source>
        <dbReference type="SMART" id="SM00382"/>
    </source>
</evidence>
<evidence type="ECO:0000259" key="13">
    <source>
        <dbReference type="SMART" id="SM00745"/>
    </source>
</evidence>
<dbReference type="Proteomes" id="UP000007266">
    <property type="component" value="Linkage group 7"/>
</dbReference>
<sequence>MVRKTQTKSPGKKSRKSDPDISRSDVMFTSYSETSVHKRNLCIVSFPIIFLFNILRTLLYQIFVILRFVYCSSSNYLVKKRQFECGESDQQVATCVIEEITEMTHVQRVTGPGPGDPLLAKQKHHHRRAFEYISKALKIDEENEGQKDLAIELYRKGITELELGIAVQCWGGRGEVWERAQRLHEKMKTNLAMAKDRLQFLESMDMLHRQDVQKEPKEAPKLSYTTNIPTPKLCFNKASGKKLSVASKRPPNATLAKSQTLPRSMGSRTAPIQPVRPFNKLSSTPPAVKKQLSVPGTAGSPARKTTASLATPSKSTSRGGKSPNLRGVDTKLAQCILDEIVEGGLQVQWEDIIGQDAAKQALQEMVILPSLRPELFTGLRTPARGLLLFGPPGNGKTLLARAVATECRATFFSISAASLTSKYVGEGEKMVRALFAIARELQPSIIFIDEVDSLLSERSNNEHEASRRLKTEFLVEFDGLPSNPDSERVVVMAATNRPQELDEAALRRFPKRVYVTLPDLETRIRLFKMLLAKQGCSLTQQELKRLATLTEGYSASDLTALAKDAALGPIRELQPEQVKEMDPSALRSITINDFLDSLKRIRRSVSPQSLVAYEKWSLQYGDMSI</sequence>
<dbReference type="InParanoid" id="D6WR93"/>
<accession>D6WR93</accession>
<keyword evidence="1 9" id="KW-0963">Cytoplasm</keyword>
<dbReference type="GO" id="GO:0021955">
    <property type="term" value="P:central nervous system neuron axonogenesis"/>
    <property type="evidence" value="ECO:0000318"/>
    <property type="project" value="GO_Central"/>
</dbReference>
<feature type="intramembrane region" description="Helical" evidence="9">
    <location>
        <begin position="48"/>
        <end position="68"/>
    </location>
</feature>
<dbReference type="InterPro" id="IPR003960">
    <property type="entry name" value="ATPase_AAA_CS"/>
</dbReference>
<dbReference type="InterPro" id="IPR036181">
    <property type="entry name" value="MIT_dom_sf"/>
</dbReference>
<evidence type="ECO:0000256" key="8">
    <source>
        <dbReference type="ARBA" id="ARBA00036378"/>
    </source>
</evidence>
<dbReference type="HOGENOM" id="CLU_000688_21_5_1"/>
<keyword evidence="5 9" id="KW-0472">Membrane</keyword>
<dbReference type="Pfam" id="PF17862">
    <property type="entry name" value="AAA_lid_3"/>
    <property type="match status" value="1"/>
</dbReference>
<dbReference type="InterPro" id="IPR015415">
    <property type="entry name" value="Spast_Vps4_C"/>
</dbReference>
<dbReference type="FunFam" id="1.10.8.60:FF:000022">
    <property type="entry name" value="Fidgetin like 1"/>
    <property type="match status" value="1"/>
</dbReference>
<keyword evidence="11" id="KW-0812">Transmembrane</keyword>
<proteinExistence type="inferred from homology"/>
<feature type="topological domain" description="Cytoplasmic" evidence="9">
    <location>
        <begin position="69"/>
        <end position="625"/>
    </location>
</feature>
<dbReference type="eggNOG" id="KOG0740">
    <property type="taxonomic scope" value="Eukaryota"/>
</dbReference>
<dbReference type="GO" id="GO:0008017">
    <property type="term" value="F:microtubule binding"/>
    <property type="evidence" value="ECO:0007669"/>
    <property type="project" value="UniProtKB-UniRule"/>
</dbReference>
<keyword evidence="11" id="KW-1133">Transmembrane helix</keyword>
<keyword evidence="7 9" id="KW-0413">Isomerase</keyword>
<feature type="domain" description="AAA+ ATPase" evidence="12">
    <location>
        <begin position="382"/>
        <end position="519"/>
    </location>
</feature>
<feature type="region of interest" description="Disordered" evidence="10">
    <location>
        <begin position="241"/>
        <end position="325"/>
    </location>
</feature>
<dbReference type="SUPFAM" id="SSF52540">
    <property type="entry name" value="P-loop containing nucleoside triphosphate hydrolases"/>
    <property type="match status" value="1"/>
</dbReference>
<dbReference type="FunFam" id="1.20.58.80:FF:000006">
    <property type="entry name" value="Spastin"/>
    <property type="match status" value="1"/>
</dbReference>
<feature type="domain" description="MIT" evidence="13">
    <location>
        <begin position="122"/>
        <end position="200"/>
    </location>
</feature>
<dbReference type="Gene3D" id="1.10.8.60">
    <property type="match status" value="1"/>
</dbReference>
<dbReference type="STRING" id="7070.D6WR93"/>
<comment type="function">
    <text evidence="9">ATP-dependent microtubule severing protein. Microtubule severing may promote reorganization of cellular microtubule arrays and the release of microtubules from the microtubule organizing center following nucleation.</text>
</comment>
<dbReference type="InterPro" id="IPR007330">
    <property type="entry name" value="MIT_dom"/>
</dbReference>
<evidence type="ECO:0000256" key="2">
    <source>
        <dbReference type="ARBA" id="ARBA00022701"/>
    </source>
</evidence>
<comment type="catalytic activity">
    <reaction evidence="8 9">
        <text>n ATP + n H2O + a microtubule = n ADP + n phosphate + (n+1) alpha/beta tubulin heterodimers.</text>
        <dbReference type="EC" id="5.6.1.1"/>
    </reaction>
</comment>
<evidence type="ECO:0000256" key="7">
    <source>
        <dbReference type="ARBA" id="ARBA00023235"/>
    </source>
</evidence>
<evidence type="ECO:0000256" key="6">
    <source>
        <dbReference type="ARBA" id="ARBA00023212"/>
    </source>
</evidence>
<dbReference type="PANTHER" id="PTHR23074">
    <property type="entry name" value="AAA DOMAIN-CONTAINING"/>
    <property type="match status" value="1"/>
</dbReference>
<dbReference type="Pfam" id="PF00004">
    <property type="entry name" value="AAA"/>
    <property type="match status" value="1"/>
</dbReference>
<dbReference type="Gene3D" id="1.20.58.80">
    <property type="entry name" value="Phosphotransferase system, lactose/cellobiose-type IIA subunit"/>
    <property type="match status" value="1"/>
</dbReference>
<dbReference type="GO" id="GO:0005813">
    <property type="term" value="C:centrosome"/>
    <property type="evidence" value="ECO:0007669"/>
    <property type="project" value="UniProtKB-SubCell"/>
</dbReference>
<dbReference type="PROSITE" id="PS00674">
    <property type="entry name" value="AAA"/>
    <property type="match status" value="1"/>
</dbReference>
<evidence type="ECO:0000313" key="14">
    <source>
        <dbReference type="EMBL" id="EFA07037.1"/>
    </source>
</evidence>
<reference evidence="14 15" key="2">
    <citation type="journal article" date="2010" name="Nucleic Acids Res.">
        <title>BeetleBase in 2010: revisions to provide comprehensive genomic information for Tribolium castaneum.</title>
        <authorList>
            <person name="Kim H.S."/>
            <person name="Murphy T."/>
            <person name="Xia J."/>
            <person name="Caragea D."/>
            <person name="Park Y."/>
            <person name="Beeman R.W."/>
            <person name="Lorenzen M.D."/>
            <person name="Butcher S."/>
            <person name="Manak J.R."/>
            <person name="Brown S.J."/>
        </authorList>
    </citation>
    <scope>GENOME REANNOTATION</scope>
    <source>
        <strain evidence="14 15">Georgia GA2</strain>
    </source>
</reference>
<dbReference type="GO" id="GO:0016020">
    <property type="term" value="C:membrane"/>
    <property type="evidence" value="ECO:0007669"/>
    <property type="project" value="UniProtKB-SubCell"/>
</dbReference>
<keyword evidence="15" id="KW-1185">Reference proteome</keyword>
<protein>
    <recommendedName>
        <fullName evidence="9">Spastin</fullName>
        <ecNumber evidence="9">5.6.1.1</ecNumber>
    </recommendedName>
</protein>
<dbReference type="AlphaFoldDB" id="D6WR93"/>
<feature type="binding site" evidence="9">
    <location>
        <begin position="390"/>
        <end position="397"/>
    </location>
    <ligand>
        <name>ATP</name>
        <dbReference type="ChEBI" id="CHEBI:30616"/>
    </ligand>
</feature>
<evidence type="ECO:0000256" key="1">
    <source>
        <dbReference type="ARBA" id="ARBA00022490"/>
    </source>
</evidence>
<dbReference type="GO" id="GO:0005524">
    <property type="term" value="F:ATP binding"/>
    <property type="evidence" value="ECO:0007669"/>
    <property type="project" value="UniProtKB-UniRule"/>
</dbReference>
<feature type="topological domain" description="Cytoplasmic" evidence="9">
    <location>
        <begin position="1"/>
        <end position="47"/>
    </location>
</feature>
<dbReference type="FunFam" id="3.40.50.300:FF:000093">
    <property type="entry name" value="Fidgetin-like 1"/>
    <property type="match status" value="1"/>
</dbReference>
<evidence type="ECO:0000256" key="11">
    <source>
        <dbReference type="SAM" id="Phobius"/>
    </source>
</evidence>
<dbReference type="Gene3D" id="3.40.50.300">
    <property type="entry name" value="P-loop containing nucleotide triphosphate hydrolases"/>
    <property type="match status" value="1"/>
</dbReference>
<dbReference type="Pfam" id="PF09336">
    <property type="entry name" value="Vps4_C"/>
    <property type="match status" value="1"/>
</dbReference>
<name>D6WR93_TRICA</name>
<reference evidence="14 15" key="1">
    <citation type="journal article" date="2008" name="Nature">
        <title>The genome of the model beetle and pest Tribolium castaneum.</title>
        <authorList>
            <consortium name="Tribolium Genome Sequencing Consortium"/>
            <person name="Richards S."/>
            <person name="Gibbs R.A."/>
            <person name="Weinstock G.M."/>
            <person name="Brown S.J."/>
            <person name="Denell R."/>
            <person name="Beeman R.W."/>
            <person name="Gibbs R."/>
            <person name="Beeman R.W."/>
            <person name="Brown S.J."/>
            <person name="Bucher G."/>
            <person name="Friedrich M."/>
            <person name="Grimmelikhuijzen C.J."/>
            <person name="Klingler M."/>
            <person name="Lorenzen M."/>
            <person name="Richards S."/>
            <person name="Roth S."/>
            <person name="Schroder R."/>
            <person name="Tautz D."/>
            <person name="Zdobnov E.M."/>
            <person name="Muzny D."/>
            <person name="Gibbs R.A."/>
            <person name="Weinstock G.M."/>
            <person name="Attaway T."/>
            <person name="Bell S."/>
            <person name="Buhay C.J."/>
            <person name="Chandrabose M.N."/>
            <person name="Chavez D."/>
            <person name="Clerk-Blankenburg K.P."/>
            <person name="Cree A."/>
            <person name="Dao M."/>
            <person name="Davis C."/>
            <person name="Chacko J."/>
            <person name="Dinh H."/>
            <person name="Dugan-Rocha S."/>
            <person name="Fowler G."/>
            <person name="Garner T.T."/>
            <person name="Garnes J."/>
            <person name="Gnirke A."/>
            <person name="Hawes A."/>
            <person name="Hernandez J."/>
            <person name="Hines S."/>
            <person name="Holder M."/>
            <person name="Hume J."/>
            <person name="Jhangiani S.N."/>
            <person name="Joshi V."/>
            <person name="Khan Z.M."/>
            <person name="Jackson L."/>
            <person name="Kovar C."/>
            <person name="Kowis A."/>
            <person name="Lee S."/>
            <person name="Lewis L.R."/>
            <person name="Margolis J."/>
            <person name="Morgan M."/>
            <person name="Nazareth L.V."/>
            <person name="Nguyen N."/>
            <person name="Okwuonu G."/>
            <person name="Parker D."/>
            <person name="Richards S."/>
            <person name="Ruiz S.J."/>
            <person name="Santibanez J."/>
            <person name="Savard J."/>
            <person name="Scherer S.E."/>
            <person name="Schneider B."/>
            <person name="Sodergren E."/>
            <person name="Tautz D."/>
            <person name="Vattahil S."/>
            <person name="Villasana D."/>
            <person name="White C.S."/>
            <person name="Wright R."/>
            <person name="Park Y."/>
            <person name="Beeman R.W."/>
            <person name="Lord J."/>
            <person name="Oppert B."/>
            <person name="Lorenzen M."/>
            <person name="Brown S."/>
            <person name="Wang L."/>
            <person name="Savard J."/>
            <person name="Tautz D."/>
            <person name="Richards S."/>
            <person name="Weinstock G."/>
            <person name="Gibbs R.A."/>
            <person name="Liu Y."/>
            <person name="Worley K."/>
            <person name="Weinstock G."/>
            <person name="Elsik C.G."/>
            <person name="Reese J.T."/>
            <person name="Elhaik E."/>
            <person name="Landan G."/>
            <person name="Graur D."/>
            <person name="Arensburger P."/>
            <person name="Atkinson P."/>
            <person name="Beeman R.W."/>
            <person name="Beidler J."/>
            <person name="Brown S.J."/>
            <person name="Demuth J.P."/>
            <person name="Drury D.W."/>
            <person name="Du Y.Z."/>
            <person name="Fujiwara H."/>
            <person name="Lorenzen M."/>
            <person name="Maselli V."/>
            <person name="Osanai M."/>
            <person name="Park Y."/>
            <person name="Robertson H.M."/>
            <person name="Tu Z."/>
            <person name="Wang J.J."/>
            <person name="Wang S."/>
            <person name="Richards S."/>
            <person name="Song H."/>
            <person name="Zhang L."/>
            <person name="Sodergren E."/>
            <person name="Werner D."/>
            <person name="Stanke M."/>
            <person name="Morgenstern B."/>
            <person name="Solovyev V."/>
            <person name="Kosarev P."/>
            <person name="Brown G."/>
            <person name="Chen H.C."/>
            <person name="Ermolaeva O."/>
            <person name="Hlavina W."/>
            <person name="Kapustin Y."/>
            <person name="Kiryutin B."/>
            <person name="Kitts P."/>
            <person name="Maglott D."/>
            <person name="Pruitt K."/>
            <person name="Sapojnikov V."/>
            <person name="Souvorov A."/>
            <person name="Mackey A.J."/>
            <person name="Waterhouse R.M."/>
            <person name="Wyder S."/>
            <person name="Zdobnov E.M."/>
            <person name="Zdobnov E.M."/>
            <person name="Wyder S."/>
            <person name="Kriventseva E.V."/>
            <person name="Kadowaki T."/>
            <person name="Bork P."/>
            <person name="Aranda M."/>
            <person name="Bao R."/>
            <person name="Beermann A."/>
            <person name="Berns N."/>
            <person name="Bolognesi R."/>
            <person name="Bonneton F."/>
            <person name="Bopp D."/>
            <person name="Brown S.J."/>
            <person name="Bucher G."/>
            <person name="Butts T."/>
            <person name="Chaumot A."/>
            <person name="Denell R.E."/>
            <person name="Ferrier D.E."/>
            <person name="Friedrich M."/>
            <person name="Gordon C.M."/>
            <person name="Jindra M."/>
            <person name="Klingler M."/>
            <person name="Lan Q."/>
            <person name="Lattorff H.M."/>
            <person name="Laudet V."/>
            <person name="von Levetsow C."/>
            <person name="Liu Z."/>
            <person name="Lutz R."/>
            <person name="Lynch J.A."/>
            <person name="da Fonseca R.N."/>
            <person name="Posnien N."/>
            <person name="Reuter R."/>
            <person name="Roth S."/>
            <person name="Savard J."/>
            <person name="Schinko J.B."/>
            <person name="Schmitt C."/>
            <person name="Schoppmeier M."/>
            <person name="Schroder R."/>
            <person name="Shippy T.D."/>
            <person name="Simonnet F."/>
            <person name="Marques-Souza H."/>
            <person name="Tautz D."/>
            <person name="Tomoyasu Y."/>
            <person name="Trauner J."/>
            <person name="Van der Zee M."/>
            <person name="Vervoort M."/>
            <person name="Wittkopp N."/>
            <person name="Wimmer E.A."/>
            <person name="Yang X."/>
            <person name="Jones A.K."/>
            <person name="Sattelle D.B."/>
            <person name="Ebert P.R."/>
            <person name="Nelson D."/>
            <person name="Scott J.G."/>
            <person name="Beeman R.W."/>
            <person name="Muthukrishnan S."/>
            <person name="Kramer K.J."/>
            <person name="Arakane Y."/>
            <person name="Beeman R.W."/>
            <person name="Zhu Q."/>
            <person name="Hogenkamp D."/>
            <person name="Dixit R."/>
            <person name="Oppert B."/>
            <person name="Jiang H."/>
            <person name="Zou Z."/>
            <person name="Marshall J."/>
            <person name="Elpidina E."/>
            <person name="Vinokurov K."/>
            <person name="Oppert C."/>
            <person name="Zou Z."/>
            <person name="Evans J."/>
            <person name="Lu Z."/>
            <person name="Zhao P."/>
            <person name="Sumathipala N."/>
            <person name="Altincicek B."/>
            <person name="Vilcinskas A."/>
            <person name="Williams M."/>
            <person name="Hultmark D."/>
            <person name="Hetru C."/>
            <person name="Jiang H."/>
            <person name="Grimmelikhuijzen C.J."/>
            <person name="Hauser F."/>
            <person name="Cazzamali G."/>
            <person name="Williamson M."/>
            <person name="Park Y."/>
            <person name="Li B."/>
            <person name="Tanaka Y."/>
            <person name="Predel R."/>
            <person name="Neupert S."/>
            <person name="Schachtner J."/>
            <person name="Verleyen P."/>
            <person name="Raible F."/>
            <person name="Bork P."/>
            <person name="Friedrich M."/>
            <person name="Walden K.K."/>
            <person name="Robertson H.M."/>
            <person name="Angeli S."/>
            <person name="Foret S."/>
            <person name="Bucher G."/>
            <person name="Schuetz S."/>
            <person name="Maleszka R."/>
            <person name="Wimmer E.A."/>
            <person name="Beeman R.W."/>
            <person name="Lorenzen M."/>
            <person name="Tomoyasu Y."/>
            <person name="Miller S.C."/>
            <person name="Grossmann D."/>
            <person name="Bucher G."/>
        </authorList>
    </citation>
    <scope>NUCLEOTIDE SEQUENCE [LARGE SCALE GENOMIC DNA]</scope>
    <source>
        <strain evidence="14 15">Georgia GA2</strain>
    </source>
</reference>
<dbReference type="GO" id="GO:0005874">
    <property type="term" value="C:microtubule"/>
    <property type="evidence" value="ECO:0007669"/>
    <property type="project" value="UniProtKB-UniRule"/>
</dbReference>
<organism evidence="14 15">
    <name type="scientific">Tribolium castaneum</name>
    <name type="common">Red flour beetle</name>
    <dbReference type="NCBI Taxonomy" id="7070"/>
    <lineage>
        <taxon>Eukaryota</taxon>
        <taxon>Metazoa</taxon>
        <taxon>Ecdysozoa</taxon>
        <taxon>Arthropoda</taxon>
        <taxon>Hexapoda</taxon>
        <taxon>Insecta</taxon>
        <taxon>Pterygota</taxon>
        <taxon>Neoptera</taxon>
        <taxon>Endopterygota</taxon>
        <taxon>Coleoptera</taxon>
        <taxon>Polyphaga</taxon>
        <taxon>Cucujiformia</taxon>
        <taxon>Tenebrionidae</taxon>
        <taxon>Tenebrionidae incertae sedis</taxon>
        <taxon>Tribolium</taxon>
    </lineage>
</organism>
<evidence type="ECO:0000256" key="9">
    <source>
        <dbReference type="HAMAP-Rule" id="MF_03021"/>
    </source>
</evidence>
<dbReference type="InterPro" id="IPR041569">
    <property type="entry name" value="AAA_lid_3"/>
</dbReference>
<dbReference type="GO" id="GO:0005737">
    <property type="term" value="C:cytoplasm"/>
    <property type="evidence" value="ECO:0000318"/>
    <property type="project" value="GO_Central"/>
</dbReference>
<dbReference type="InterPro" id="IPR050304">
    <property type="entry name" value="MT-severing_AAA_ATPase"/>
</dbReference>
<feature type="compositionally biased region" description="Basic residues" evidence="10">
    <location>
        <begin position="1"/>
        <end position="15"/>
    </location>
</feature>
<dbReference type="GO" id="GO:0005819">
    <property type="term" value="C:spindle"/>
    <property type="evidence" value="ECO:0000318"/>
    <property type="project" value="GO_Central"/>
</dbReference>
<dbReference type="PANTHER" id="PTHR23074:SF86">
    <property type="entry name" value="SPASTIN"/>
    <property type="match status" value="1"/>
</dbReference>
<dbReference type="InterPro" id="IPR003959">
    <property type="entry name" value="ATPase_AAA_core"/>
</dbReference>
<feature type="region of interest" description="Disordered" evidence="10">
    <location>
        <begin position="1"/>
        <end position="21"/>
    </location>
</feature>
<evidence type="ECO:0000256" key="4">
    <source>
        <dbReference type="ARBA" id="ARBA00022840"/>
    </source>
</evidence>
<feature type="transmembrane region" description="Helical" evidence="11">
    <location>
        <begin position="48"/>
        <end position="70"/>
    </location>
</feature>
<dbReference type="CDD" id="cd19524">
    <property type="entry name" value="RecA-like_spastin"/>
    <property type="match status" value="1"/>
</dbReference>
<keyword evidence="3 9" id="KW-0547">Nucleotide-binding</keyword>
<comment type="similarity">
    <text evidence="9">Belongs to the AAA ATPase family. Spastin subfamily.</text>
</comment>
<dbReference type="SMART" id="SM00745">
    <property type="entry name" value="MIT"/>
    <property type="match status" value="1"/>
</dbReference>
<dbReference type="InterPro" id="IPR003593">
    <property type="entry name" value="AAA+_ATPase"/>
</dbReference>
<dbReference type="PhylomeDB" id="D6WR93"/>
<dbReference type="GO" id="GO:0034214">
    <property type="term" value="P:protein hexamerization"/>
    <property type="evidence" value="ECO:0007669"/>
    <property type="project" value="UniProtKB-UniRule"/>
</dbReference>
<dbReference type="SUPFAM" id="SSF116846">
    <property type="entry name" value="MIT domain"/>
    <property type="match status" value="1"/>
</dbReference>
<dbReference type="GO" id="GO:0000070">
    <property type="term" value="P:mitotic sister chromatid segregation"/>
    <property type="evidence" value="ECO:0007669"/>
    <property type="project" value="UniProtKB-ARBA"/>
</dbReference>
<dbReference type="GO" id="GO:0051013">
    <property type="term" value="P:microtubule severing"/>
    <property type="evidence" value="ECO:0000318"/>
    <property type="project" value="GO_Central"/>
</dbReference>
<dbReference type="HAMAP" id="MF_03021">
    <property type="entry name" value="Spastin"/>
    <property type="match status" value="1"/>
</dbReference>
<comment type="subcellular location">
    <subcellularLocation>
        <location evidence="9">Membrane</location>
        <topology evidence="9">Peripheral membrane protein</topology>
    </subcellularLocation>
    <subcellularLocation>
        <location evidence="9">Cytoplasm</location>
        <location evidence="9">Cytoskeleton</location>
        <location evidence="9">Microtubule organizing center</location>
        <location evidence="9">Centrosome</location>
    </subcellularLocation>
    <subcellularLocation>
        <location evidence="9">Cytoplasm</location>
        <location evidence="9">Cytoskeleton</location>
    </subcellularLocation>
    <text evidence="9">Forms an intramembrane hairpin-like structure in the membrane.</text>
</comment>
<keyword evidence="4 9" id="KW-0067">ATP-binding</keyword>
<dbReference type="OMA" id="MAVTEMR"/>
<dbReference type="EMBL" id="KQ971354">
    <property type="protein sequence ID" value="EFA07037.1"/>
    <property type="molecule type" value="Genomic_DNA"/>
</dbReference>
<keyword evidence="2 9" id="KW-0493">Microtubule</keyword>
<evidence type="ECO:0000256" key="5">
    <source>
        <dbReference type="ARBA" id="ARBA00023136"/>
    </source>
</evidence>
<dbReference type="GO" id="GO:0031117">
    <property type="term" value="P:positive regulation of microtubule depolymerization"/>
    <property type="evidence" value="ECO:0007669"/>
    <property type="project" value="UniProtKB-UniRule"/>
</dbReference>
<dbReference type="FunCoup" id="D6WR93">
    <property type="interactions" value="1294"/>
</dbReference>
<evidence type="ECO:0000256" key="10">
    <source>
        <dbReference type="SAM" id="MobiDB-lite"/>
    </source>
</evidence>